<dbReference type="Pfam" id="PF03107">
    <property type="entry name" value="C1_2"/>
    <property type="match status" value="3"/>
</dbReference>
<feature type="compositionally biased region" description="Polar residues" evidence="2">
    <location>
        <begin position="19"/>
        <end position="42"/>
    </location>
</feature>
<dbReference type="GeneID" id="107949543"/>
<evidence type="ECO:0000259" key="3">
    <source>
        <dbReference type="Pfam" id="PF03107"/>
    </source>
</evidence>
<keyword evidence="5" id="KW-0808">Transferase</keyword>
<feature type="domain" description="DC1" evidence="3">
    <location>
        <begin position="74"/>
        <end position="116"/>
    </location>
</feature>
<protein>
    <submittedName>
        <fullName evidence="5">Diacylglycerol kinase theta isoform X2</fullName>
    </submittedName>
</protein>
<gene>
    <name evidence="5" type="primary">LOC107949543</name>
</gene>
<dbReference type="PANTHER" id="PTHR47841:SF3">
    <property type="entry name" value="OS09G0492800 PROTEIN"/>
    <property type="match status" value="1"/>
</dbReference>
<dbReference type="RefSeq" id="XP_016739714.1">
    <property type="nucleotide sequence ID" value="XM_016884225.2"/>
</dbReference>
<reference evidence="5" key="2">
    <citation type="submission" date="2025-08" db="UniProtKB">
        <authorList>
            <consortium name="RefSeq"/>
        </authorList>
    </citation>
    <scope>IDENTIFICATION</scope>
</reference>
<dbReference type="OrthoDB" id="1909414at2759"/>
<dbReference type="PaxDb" id="3635-A0A1U8NP42"/>
<dbReference type="InterPro" id="IPR004146">
    <property type="entry name" value="DC1"/>
</dbReference>
<keyword evidence="1" id="KW-0677">Repeat</keyword>
<evidence type="ECO:0000256" key="2">
    <source>
        <dbReference type="SAM" id="MobiDB-lite"/>
    </source>
</evidence>
<feature type="region of interest" description="Disordered" evidence="2">
    <location>
        <begin position="19"/>
        <end position="52"/>
    </location>
</feature>
<accession>A0A1U8NP42</accession>
<evidence type="ECO:0000256" key="1">
    <source>
        <dbReference type="ARBA" id="ARBA00022737"/>
    </source>
</evidence>
<evidence type="ECO:0000313" key="5">
    <source>
        <dbReference type="RefSeq" id="XP_016739714.1"/>
    </source>
</evidence>
<sequence length="306" mass="33764">MKQIIPMMMMMMSNNPSFKKTNSFPLTTQQAPNSQDQPTSYWRSPHRHHHHHKIEFPTSPEVPEQGDQIFHAAHPQHPISQTYLPDLFTCASCKEFGSGLRFTCTDCDYQLHDFCALAPPALKRHPIHPLHKVIFFHKPVKGGILKSRCDICDKPTKGSVFKCTICSFQMHPCCAMLSTEIFNISLHPHTLGLLPMPGQSSNGDPAGLACGECNRRRSGRVYRCTICDYHLHAVCAKNMVNGLRANGLKGIEKASMIGTAAKVASQVVKEFIGGLIEGLGEGVGQVLIQSAARGSRCHINSSPRIA</sequence>
<keyword evidence="5" id="KW-0418">Kinase</keyword>
<dbReference type="InterPro" id="IPR046349">
    <property type="entry name" value="C1-like_sf"/>
</dbReference>
<reference evidence="4" key="1">
    <citation type="journal article" date="2020" name="Nat. Genet.">
        <title>Genomic diversifications of five Gossypium allopolyploid species and their impact on cotton improvement.</title>
        <authorList>
            <person name="Chen Z.J."/>
            <person name="Sreedasyam A."/>
            <person name="Ando A."/>
            <person name="Song Q."/>
            <person name="De Santiago L.M."/>
            <person name="Hulse-Kemp A.M."/>
            <person name="Ding M."/>
            <person name="Ye W."/>
            <person name="Kirkbride R.C."/>
            <person name="Jenkins J."/>
            <person name="Plott C."/>
            <person name="Lovell J."/>
            <person name="Lin Y.M."/>
            <person name="Vaughn R."/>
            <person name="Liu B."/>
            <person name="Simpson S."/>
            <person name="Scheffler B.E."/>
            <person name="Wen L."/>
            <person name="Saski C.A."/>
            <person name="Grover C.E."/>
            <person name="Hu G."/>
            <person name="Conover J.L."/>
            <person name="Carlson J.W."/>
            <person name="Shu S."/>
            <person name="Boston L.B."/>
            <person name="Williams M."/>
            <person name="Peterson D.G."/>
            <person name="McGee K."/>
            <person name="Jones D.C."/>
            <person name="Wendel J.F."/>
            <person name="Stelly D.M."/>
            <person name="Grimwood J."/>
            <person name="Schmutz J."/>
        </authorList>
    </citation>
    <scope>NUCLEOTIDE SEQUENCE [LARGE SCALE GENOMIC DNA]</scope>
    <source>
        <strain evidence="4">cv. TM-1</strain>
    </source>
</reference>
<feature type="domain" description="DC1" evidence="3">
    <location>
        <begin position="186"/>
        <end position="236"/>
    </location>
</feature>
<keyword evidence="4" id="KW-1185">Reference proteome</keyword>
<name>A0A1U8NP42_GOSHI</name>
<dbReference type="Proteomes" id="UP000818029">
    <property type="component" value="Chromosome D03"/>
</dbReference>
<feature type="domain" description="DC1" evidence="3">
    <location>
        <begin position="124"/>
        <end position="175"/>
    </location>
</feature>
<dbReference type="KEGG" id="ghi:107949543"/>
<organism evidence="4 5">
    <name type="scientific">Gossypium hirsutum</name>
    <name type="common">Upland cotton</name>
    <name type="synonym">Gossypium mexicanum</name>
    <dbReference type="NCBI Taxonomy" id="3635"/>
    <lineage>
        <taxon>Eukaryota</taxon>
        <taxon>Viridiplantae</taxon>
        <taxon>Streptophyta</taxon>
        <taxon>Embryophyta</taxon>
        <taxon>Tracheophyta</taxon>
        <taxon>Spermatophyta</taxon>
        <taxon>Magnoliopsida</taxon>
        <taxon>eudicotyledons</taxon>
        <taxon>Gunneridae</taxon>
        <taxon>Pentapetalae</taxon>
        <taxon>rosids</taxon>
        <taxon>malvids</taxon>
        <taxon>Malvales</taxon>
        <taxon>Malvaceae</taxon>
        <taxon>Malvoideae</taxon>
        <taxon>Gossypium</taxon>
    </lineage>
</organism>
<dbReference type="STRING" id="3635.A0A1U8NP42"/>
<proteinExistence type="predicted"/>
<evidence type="ECO:0000313" key="4">
    <source>
        <dbReference type="Proteomes" id="UP000818029"/>
    </source>
</evidence>
<dbReference type="SUPFAM" id="SSF57889">
    <property type="entry name" value="Cysteine-rich domain"/>
    <property type="match status" value="2"/>
</dbReference>
<dbReference type="AlphaFoldDB" id="A0A1U8NP42"/>
<dbReference type="PANTHER" id="PTHR47841">
    <property type="entry name" value="DIACYLGLYCEROL KINASE THETA-LIKE-RELATED"/>
    <property type="match status" value="1"/>
</dbReference>